<evidence type="ECO:0000256" key="1">
    <source>
        <dbReference type="ARBA" id="ARBA00022448"/>
    </source>
</evidence>
<comment type="caution">
    <text evidence="7">The sequence shown here is derived from an EMBL/GenBank/DDBJ whole genome shotgun (WGS) entry which is preliminary data.</text>
</comment>
<dbReference type="Gene3D" id="3.30.1370.130">
    <property type="match status" value="1"/>
</dbReference>
<dbReference type="InterPro" id="IPR011514">
    <property type="entry name" value="Secretin_N_2"/>
</dbReference>
<reference evidence="7 8" key="1">
    <citation type="submission" date="2024-05" db="EMBL/GenBank/DDBJ databases">
        <title>Roseateles sp. DJS-2-20 16S ribosomal RNA gene Genome sequencing and assembly.</title>
        <authorList>
            <person name="Woo H."/>
        </authorList>
    </citation>
    <scope>NUCLEOTIDE SEQUENCE [LARGE SCALE GENOMIC DNA]</scope>
    <source>
        <strain evidence="7 8">DJS-2-20</strain>
    </source>
</reference>
<sequence length="241" mass="25045">MKAATPILLAVLLVLSGCADRPLRLAQPAGSLRDELTAQHAAPAPAAAASTPAPAVARPAEVAIAQPVAQAVAPAPPPEPRFDLVVNGAPARDVFLSLVTETRFSMLVHPAVSGTLSVTLKGVTVREALEAIRDVYGFDFQVEGRRITVYPPSLQTRVYTLNVLNLLRSGRSEVRVSSGSAPYTSSGSPGSGTPSQPTATPQESSQLTTKSVSDFWSETTNALRTLVGDAAGRSVIVSPQA</sequence>
<keyword evidence="8" id="KW-1185">Reference proteome</keyword>
<feature type="region of interest" description="Disordered" evidence="4">
    <location>
        <begin position="177"/>
        <end position="211"/>
    </location>
</feature>
<feature type="non-terminal residue" evidence="7">
    <location>
        <position position="241"/>
    </location>
</feature>
<dbReference type="EMBL" id="JBDPZD010000013">
    <property type="protein sequence ID" value="MEO3693789.1"/>
    <property type="molecule type" value="Genomic_DNA"/>
</dbReference>
<name>A0ABV0G7S4_9BURK</name>
<dbReference type="RefSeq" id="WP_347706601.1">
    <property type="nucleotide sequence ID" value="NZ_JBDPZD010000013.1"/>
</dbReference>
<keyword evidence="2" id="KW-0472">Membrane</keyword>
<feature type="domain" description="Secretin/TonB short N-terminal" evidence="6">
    <location>
        <begin position="104"/>
        <end position="152"/>
    </location>
</feature>
<dbReference type="SMART" id="SM00965">
    <property type="entry name" value="STN"/>
    <property type="match status" value="1"/>
</dbReference>
<protein>
    <submittedName>
        <fullName evidence="7">Secretin N-terminal domain-containing protein</fullName>
    </submittedName>
</protein>
<dbReference type="InterPro" id="IPR011662">
    <property type="entry name" value="Secretin/TonB_short_N"/>
</dbReference>
<dbReference type="Proteomes" id="UP001495147">
    <property type="component" value="Unassembled WGS sequence"/>
</dbReference>
<accession>A0ABV0G7S4</accession>
<keyword evidence="5" id="KW-0732">Signal</keyword>
<keyword evidence="1" id="KW-0813">Transport</keyword>
<keyword evidence="3" id="KW-0998">Cell outer membrane</keyword>
<evidence type="ECO:0000256" key="4">
    <source>
        <dbReference type="SAM" id="MobiDB-lite"/>
    </source>
</evidence>
<evidence type="ECO:0000256" key="2">
    <source>
        <dbReference type="ARBA" id="ARBA00023136"/>
    </source>
</evidence>
<gene>
    <name evidence="7" type="ORF">ABDJ85_20125</name>
</gene>
<evidence type="ECO:0000259" key="6">
    <source>
        <dbReference type="SMART" id="SM00965"/>
    </source>
</evidence>
<evidence type="ECO:0000256" key="5">
    <source>
        <dbReference type="SAM" id="SignalP"/>
    </source>
</evidence>
<organism evidence="7 8">
    <name type="scientific">Roseateles paludis</name>
    <dbReference type="NCBI Taxonomy" id="3145238"/>
    <lineage>
        <taxon>Bacteria</taxon>
        <taxon>Pseudomonadati</taxon>
        <taxon>Pseudomonadota</taxon>
        <taxon>Betaproteobacteria</taxon>
        <taxon>Burkholderiales</taxon>
        <taxon>Sphaerotilaceae</taxon>
        <taxon>Roseateles</taxon>
    </lineage>
</organism>
<evidence type="ECO:0000256" key="3">
    <source>
        <dbReference type="ARBA" id="ARBA00023237"/>
    </source>
</evidence>
<feature type="signal peptide" evidence="5">
    <location>
        <begin position="1"/>
        <end position="19"/>
    </location>
</feature>
<dbReference type="PROSITE" id="PS51257">
    <property type="entry name" value="PROKAR_LIPOPROTEIN"/>
    <property type="match status" value="1"/>
</dbReference>
<feature type="chain" id="PRO_5046592430" evidence="5">
    <location>
        <begin position="20"/>
        <end position="241"/>
    </location>
</feature>
<proteinExistence type="predicted"/>
<feature type="compositionally biased region" description="Low complexity" evidence="4">
    <location>
        <begin position="177"/>
        <end position="202"/>
    </location>
</feature>
<dbReference type="Pfam" id="PF07655">
    <property type="entry name" value="Secretin_N_2"/>
    <property type="match status" value="1"/>
</dbReference>
<evidence type="ECO:0000313" key="7">
    <source>
        <dbReference type="EMBL" id="MEO3693789.1"/>
    </source>
</evidence>
<evidence type="ECO:0000313" key="8">
    <source>
        <dbReference type="Proteomes" id="UP001495147"/>
    </source>
</evidence>